<dbReference type="EMBL" id="CP052842">
    <property type="protein sequence ID" value="QJP90729.1"/>
    <property type="molecule type" value="Genomic_DNA"/>
</dbReference>
<protein>
    <submittedName>
        <fullName evidence="2">WxPxxD family membrane protein</fullName>
    </submittedName>
</protein>
<feature type="transmembrane region" description="Helical" evidence="1">
    <location>
        <begin position="45"/>
        <end position="69"/>
    </location>
</feature>
<evidence type="ECO:0000256" key="1">
    <source>
        <dbReference type="SAM" id="Phobius"/>
    </source>
</evidence>
<proteinExistence type="predicted"/>
<keyword evidence="1" id="KW-1133">Transmembrane helix</keyword>
<keyword evidence="1" id="KW-0472">Membrane</keyword>
<reference evidence="2" key="1">
    <citation type="submission" date="2020-04" db="EMBL/GenBank/DDBJ databases">
        <title>Phage recombination drives evolution of spore-forming Bacilli.</title>
        <authorList>
            <person name="Dragos A."/>
            <person name="Kovacs A.T."/>
        </authorList>
    </citation>
    <scope>NUCLEOTIDE SEQUENCE</scope>
    <source>
        <strain evidence="2">168</strain>
    </source>
</reference>
<feature type="transmembrane region" description="Helical" evidence="1">
    <location>
        <begin position="90"/>
        <end position="116"/>
    </location>
</feature>
<evidence type="ECO:0000313" key="2">
    <source>
        <dbReference type="EMBL" id="QJP90729.1"/>
    </source>
</evidence>
<feature type="transmembrane region" description="Helical" evidence="1">
    <location>
        <begin position="154"/>
        <end position="176"/>
    </location>
</feature>
<name>A0A6M3ZI77_BACSU</name>
<dbReference type="KEGG" id="bsu:BSU40600"/>
<accession>A0A6M3ZI77</accession>
<dbReference type="NCBIfam" id="NF035952">
    <property type="entry name" value="WxPxxD_TM"/>
    <property type="match status" value="1"/>
</dbReference>
<dbReference type="OrthoDB" id="2927456at2"/>
<dbReference type="RefSeq" id="WP_003243512.1">
    <property type="nucleotide sequence ID" value="NC_000964.3"/>
</dbReference>
<organism evidence="2">
    <name type="scientific">Bacillus subtilis (strain 168)</name>
    <dbReference type="NCBI Taxonomy" id="224308"/>
    <lineage>
        <taxon>Bacteria</taxon>
        <taxon>Bacillati</taxon>
        <taxon>Bacillota</taxon>
        <taxon>Bacilli</taxon>
        <taxon>Bacillales</taxon>
        <taxon>Bacillaceae</taxon>
        <taxon>Bacillus</taxon>
    </lineage>
</organism>
<feature type="transmembrane region" description="Helical" evidence="1">
    <location>
        <begin position="122"/>
        <end position="142"/>
    </location>
</feature>
<keyword evidence="1" id="KW-0812">Transmembrane</keyword>
<feature type="transmembrane region" description="Helical" evidence="1">
    <location>
        <begin position="208"/>
        <end position="230"/>
    </location>
</feature>
<sequence length="236" mass="27864">MKIKRLLLILCLLLFLVTLWFNQNHTYLGKNSIASLLYMNNSTFGYSSIFAYTLFYIVPFLMLLSNFFHSENPYKVMRMVKRKNYYKSKIMEIGFVSLLFSSIHTVINITCTHIFFSKNLLVEANFLSICLLNMISLVFFYLSVGIMFRLTYDLFNSVALAIFIVYIILDSLYFGVKLLLPNGYWEPFRDLAIFTNMLNRYWSTSNLIIVYIRQIIIVFIFYLVGSSIFLNKDYKK</sequence>
<dbReference type="AlphaFoldDB" id="A0A6M3ZI77"/>
<gene>
    <name evidence="2" type="ORF">HIR78_23140</name>
</gene>